<dbReference type="EMBL" id="CM001486">
    <property type="protein sequence ID" value="EIW00534.1"/>
    <property type="molecule type" value="Genomic_DNA"/>
</dbReference>
<dbReference type="InterPro" id="IPR001075">
    <property type="entry name" value="NIF_FeS_clus_asmbl_NifU_C"/>
</dbReference>
<proteinExistence type="predicted"/>
<gene>
    <name evidence="3" type="ORF">ThesiDRAFT1_1616</name>
</gene>
<dbReference type="Gene3D" id="3.30.300.130">
    <property type="entry name" value="Fe-S cluster assembly (FSCA)"/>
    <property type="match status" value="1"/>
</dbReference>
<dbReference type="InterPro" id="IPR034904">
    <property type="entry name" value="FSCA_dom_sf"/>
</dbReference>
<evidence type="ECO:0000313" key="4">
    <source>
        <dbReference type="Proteomes" id="UP000005110"/>
    </source>
</evidence>
<dbReference type="GO" id="GO:0005506">
    <property type="term" value="F:iron ion binding"/>
    <property type="evidence" value="ECO:0007669"/>
    <property type="project" value="InterPro"/>
</dbReference>
<dbReference type="GO" id="GO:0051536">
    <property type="term" value="F:iron-sulfur cluster binding"/>
    <property type="evidence" value="ECO:0007669"/>
    <property type="project" value="InterPro"/>
</dbReference>
<keyword evidence="4" id="KW-1185">Reference proteome</keyword>
<comment type="function">
    <text evidence="1">May be involved in the formation or repair of [Fe-S] clusters present in iron-sulfur proteins.</text>
</comment>
<accession>I9KU86</accession>
<dbReference type="SUPFAM" id="SSF117916">
    <property type="entry name" value="Fe-S cluster assembly (FSCA) domain-like"/>
    <property type="match status" value="1"/>
</dbReference>
<dbReference type="Pfam" id="PF01106">
    <property type="entry name" value="NifU"/>
    <property type="match status" value="1"/>
</dbReference>
<organism evidence="3 4">
    <name type="scientific">Thermoanaerobacter siderophilus SR4</name>
    <dbReference type="NCBI Taxonomy" id="880478"/>
    <lineage>
        <taxon>Bacteria</taxon>
        <taxon>Bacillati</taxon>
        <taxon>Bacillota</taxon>
        <taxon>Clostridia</taxon>
        <taxon>Thermoanaerobacterales</taxon>
        <taxon>Thermoanaerobacteraceae</taxon>
        <taxon>Thermoanaerobacter</taxon>
    </lineage>
</organism>
<evidence type="ECO:0000313" key="3">
    <source>
        <dbReference type="EMBL" id="EIW00534.1"/>
    </source>
</evidence>
<dbReference type="PATRIC" id="fig|880478.3.peg.2831"/>
<evidence type="ECO:0000256" key="1">
    <source>
        <dbReference type="ARBA" id="ARBA00049958"/>
    </source>
</evidence>
<feature type="domain" description="NIF system FeS cluster assembly NifU C-terminal" evidence="2">
    <location>
        <begin position="5"/>
        <end position="70"/>
    </location>
</feature>
<protein>
    <submittedName>
        <fullName evidence="3">Thioredoxin-like protein</fullName>
    </submittedName>
</protein>
<sequence length="97" mass="10939">MDQDIKSVLDNLIRPMLRVHGGDIEIIENIDGNIRLRLMGQCCTCPIAYETTENFIKTILFNKLDGIKKVTIESGLSNEMVDLAKRYLRGGKVDELA</sequence>
<dbReference type="HOGENOM" id="CLU_060555_4_0_9"/>
<name>I9KU86_9THEO</name>
<dbReference type="RefSeq" id="WP_006570021.1">
    <property type="nucleotide sequence ID" value="NZ_CM001486.1"/>
</dbReference>
<dbReference type="GO" id="GO:0016226">
    <property type="term" value="P:iron-sulfur cluster assembly"/>
    <property type="evidence" value="ECO:0007669"/>
    <property type="project" value="InterPro"/>
</dbReference>
<dbReference type="Proteomes" id="UP000005110">
    <property type="component" value="Chromosome"/>
</dbReference>
<reference evidence="3 4" key="1">
    <citation type="submission" date="2012-02" db="EMBL/GenBank/DDBJ databases">
        <title>Improved High-Quality Draft sequence of Thermoanaerobacter siderophilus SR4.</title>
        <authorList>
            <consortium name="US DOE Joint Genome Institute"/>
            <person name="Lucas S."/>
            <person name="Han J."/>
            <person name="Lapidus A."/>
            <person name="Cheng J.-F."/>
            <person name="Goodwin L."/>
            <person name="Pitluck S."/>
            <person name="Peters L."/>
            <person name="Detter J.C."/>
            <person name="Han C."/>
            <person name="Tapia R."/>
            <person name="Land M."/>
            <person name="Hauser L."/>
            <person name="Kyrpides N."/>
            <person name="Ivanova N."/>
            <person name="Pagani I."/>
            <person name="Hemme C."/>
            <person name="Woyke T."/>
        </authorList>
    </citation>
    <scope>NUCLEOTIDE SEQUENCE [LARGE SCALE GENOMIC DNA]</scope>
    <source>
        <strain evidence="3 4">SR4</strain>
    </source>
</reference>
<dbReference type="AlphaFoldDB" id="I9KU86"/>
<evidence type="ECO:0000259" key="2">
    <source>
        <dbReference type="Pfam" id="PF01106"/>
    </source>
</evidence>